<reference evidence="3 4" key="1">
    <citation type="submission" date="2018-09" db="EMBL/GenBank/DDBJ databases">
        <title>Streptomyces sp. nov. DS1-2, an endophytic actinomycete isolated from roots of Dendrobium scabrilingue.</title>
        <authorList>
            <person name="Kuncharoen N."/>
            <person name="Kudo T."/>
            <person name="Ohkuma M."/>
            <person name="Yuki M."/>
            <person name="Tanasupawat S."/>
        </authorList>
    </citation>
    <scope>NUCLEOTIDE SEQUENCE [LARGE SCALE GENOMIC DNA]</scope>
    <source>
        <strain evidence="1 4">AZ1-7</strain>
        <strain evidence="2 3">DS1-2</strain>
    </source>
</reference>
<keyword evidence="3" id="KW-1185">Reference proteome</keyword>
<dbReference type="RefSeq" id="WP_120694807.1">
    <property type="nucleotide sequence ID" value="NZ_RBDX01000001.1"/>
</dbReference>
<sequence>MLGSWTLRGAVGALAAALVLSVVVSAESDASSGSRARAAPGVVERWGGGGPAGPTSVGAGGRELVSVRQMAGDFMDVDGQGVRLRMGPGTQYVARGLMYPPDTVYVAMQFDARDPRADWVGVLVEDSVTGLSGWGWMHSDYLRHI</sequence>
<dbReference type="EMBL" id="RBDY01000001">
    <property type="protein sequence ID" value="RKN27439.1"/>
    <property type="molecule type" value="Genomic_DNA"/>
</dbReference>
<dbReference type="EMBL" id="RBDX01000001">
    <property type="protein sequence ID" value="RKN12796.1"/>
    <property type="molecule type" value="Genomic_DNA"/>
</dbReference>
<protein>
    <recommendedName>
        <fullName evidence="5">SH3 domain-containing protein</fullName>
    </recommendedName>
</protein>
<evidence type="ECO:0008006" key="5">
    <source>
        <dbReference type="Google" id="ProtNLM"/>
    </source>
</evidence>
<accession>A0A3A9WYA8</accession>
<gene>
    <name evidence="2" type="ORF">D7318_00530</name>
    <name evidence="1" type="ORF">D7319_02365</name>
</gene>
<evidence type="ECO:0000313" key="3">
    <source>
        <dbReference type="Proteomes" id="UP000268652"/>
    </source>
</evidence>
<dbReference type="Proteomes" id="UP000268652">
    <property type="component" value="Unassembled WGS sequence"/>
</dbReference>
<dbReference type="AlphaFoldDB" id="A0A3A9WYA8"/>
<dbReference type="OrthoDB" id="4318231at2"/>
<proteinExistence type="predicted"/>
<evidence type="ECO:0000313" key="1">
    <source>
        <dbReference type="EMBL" id="RKN12796.1"/>
    </source>
</evidence>
<comment type="caution">
    <text evidence="1">The sequence shown here is derived from an EMBL/GenBank/DDBJ whole genome shotgun (WGS) entry which is preliminary data.</text>
</comment>
<organism evidence="1 4">
    <name type="scientific">Streptomyces radicis</name>
    <dbReference type="NCBI Taxonomy" id="1750517"/>
    <lineage>
        <taxon>Bacteria</taxon>
        <taxon>Bacillati</taxon>
        <taxon>Actinomycetota</taxon>
        <taxon>Actinomycetes</taxon>
        <taxon>Kitasatosporales</taxon>
        <taxon>Streptomycetaceae</taxon>
        <taxon>Streptomyces</taxon>
    </lineage>
</organism>
<evidence type="ECO:0000313" key="2">
    <source>
        <dbReference type="EMBL" id="RKN27439.1"/>
    </source>
</evidence>
<evidence type="ECO:0000313" key="4">
    <source>
        <dbReference type="Proteomes" id="UP000275024"/>
    </source>
</evidence>
<name>A0A3A9WYA8_9ACTN</name>
<dbReference type="Proteomes" id="UP000275024">
    <property type="component" value="Unassembled WGS sequence"/>
</dbReference>